<reference evidence="1" key="1">
    <citation type="submission" date="2019-06" db="EMBL/GenBank/DDBJ databases">
        <authorList>
            <person name="Zheng W."/>
        </authorList>
    </citation>
    <scope>NUCLEOTIDE SEQUENCE</scope>
    <source>
        <strain evidence="1">QDHG01</strain>
    </source>
</reference>
<protein>
    <recommendedName>
        <fullName evidence="3">Cadherin domain-containing protein</fullName>
    </recommendedName>
</protein>
<evidence type="ECO:0000313" key="1">
    <source>
        <dbReference type="EMBL" id="TNV86828.1"/>
    </source>
</evidence>
<evidence type="ECO:0008006" key="3">
    <source>
        <dbReference type="Google" id="ProtNLM"/>
    </source>
</evidence>
<dbReference type="AlphaFoldDB" id="A0A8J8P3Y7"/>
<sequence length="992" mass="109218">MIDKRALKKRYSGKSYWEQISISSHLVALLIFLEFFKLSQQGCPVQMPFPKIVGGSLADTEFQQLDYNSITGCLIGVGYTKDQSLAPGDGQGVSERPIIMAYQGGDYVFSWGKVFSNIPFLLPDRFVQVKINRMGTRVVVVNQQSSMLFIVLDITDGTIISATSKSDTNLQSAYEHNLLLLDNGKIIFGKGDKFYNINPASLANSFSYQATSSSIIGLQTNEGQKLLQVFSFNTGTSKCVFKLAEFPFFWIVFQKEVQCYGTILSEVAANFAFDIVEVSTTQDYIIFQQGNTYFRLSNDYGMNTFTGSMIFDTLNSNSFIARGLYCVDENKFYSLLQGISSTFTGKMWVATVQYAFAEIVYDRFLPTLGGSMMHGYIFGSNKFFLISKSDTVQITSTSQFTLHAGVQQGIIYSPLLTCQALETQNGGFGILTQDFYSFTIPAGTIIESMLTGLIDFTTTLGFPYDIEDQQFEGFYANQCGQAAPNNYQTLSSAQPPQSFSVIIGQASKTFAITSFTAVVIAAAPAPVYTYSLGGYNGPANTAAVNPLTGAITISSTSSLSIGDVQVIVKGTLQDCQSITAIFLISAFANFPPIFDIAGTALSQITVQQGTLSDLPLPLIFDPDTGQTITASIIDSAGTAYHVFVDFTISTTIRAEPTLLTAIGNYDIVVQLNDGIDSTDYTLHIVVTLAPTPPPTVIPSNSIIAQLSNIGQPQFTESLKPISLKSGQQLTYQFPSIIDPDDDQFSIQVNLREAITFTSFEKTSNTLNFNPTKNLQMQTYEIEVLLRDNNINSKFSTTIIQVTIEKSENQLPQNEGNSAETVEQIVEEEKDDSKMVKCFLKPIRISKVGLLQVKIISSDREAANQITNHLNETHLKLRVINRQGVMVTAKINEILEGNILSIQLKFDNIGNSDQSFMDLDLLEVRISRTLMVNKTTREKKIAVLPKDTFSMIQVPKQSSAEIIKTLHLVSKTTQSTATAAFSLFFLLTPHVIF</sequence>
<dbReference type="OrthoDB" id="327661at2759"/>
<accession>A0A8J8P3Y7</accession>
<evidence type="ECO:0000313" key="2">
    <source>
        <dbReference type="Proteomes" id="UP000785679"/>
    </source>
</evidence>
<name>A0A8J8P3Y7_HALGN</name>
<comment type="caution">
    <text evidence="1">The sequence shown here is derived from an EMBL/GenBank/DDBJ whole genome shotgun (WGS) entry which is preliminary data.</text>
</comment>
<dbReference type="EMBL" id="RRYP01000814">
    <property type="protein sequence ID" value="TNV86828.1"/>
    <property type="molecule type" value="Genomic_DNA"/>
</dbReference>
<proteinExistence type="predicted"/>
<keyword evidence="2" id="KW-1185">Reference proteome</keyword>
<organism evidence="1 2">
    <name type="scientific">Halteria grandinella</name>
    <dbReference type="NCBI Taxonomy" id="5974"/>
    <lineage>
        <taxon>Eukaryota</taxon>
        <taxon>Sar</taxon>
        <taxon>Alveolata</taxon>
        <taxon>Ciliophora</taxon>
        <taxon>Intramacronucleata</taxon>
        <taxon>Spirotrichea</taxon>
        <taxon>Stichotrichia</taxon>
        <taxon>Sporadotrichida</taxon>
        <taxon>Halteriidae</taxon>
        <taxon>Halteria</taxon>
    </lineage>
</organism>
<dbReference type="Proteomes" id="UP000785679">
    <property type="component" value="Unassembled WGS sequence"/>
</dbReference>
<gene>
    <name evidence="1" type="ORF">FGO68_gene3420</name>
</gene>